<reference evidence="1" key="1">
    <citation type="submission" date="2020-05" db="EMBL/GenBank/DDBJ databases">
        <title>Phylogenomic resolution of chytrid fungi.</title>
        <authorList>
            <person name="Stajich J.E."/>
            <person name="Amses K."/>
            <person name="Simmons R."/>
            <person name="Seto K."/>
            <person name="Myers J."/>
            <person name="Bonds A."/>
            <person name="Quandt C.A."/>
            <person name="Barry K."/>
            <person name="Liu P."/>
            <person name="Grigoriev I."/>
            <person name="Longcore J.E."/>
            <person name="James T.Y."/>
        </authorList>
    </citation>
    <scope>NUCLEOTIDE SEQUENCE</scope>
    <source>
        <strain evidence="1">JEL0513</strain>
    </source>
</reference>
<accession>A0AAD5SVR5</accession>
<dbReference type="PANTHER" id="PTHR43205:SF7">
    <property type="entry name" value="PROSTAGLANDIN REDUCTASE 1"/>
    <property type="match status" value="1"/>
</dbReference>
<dbReference type="Gene3D" id="3.40.50.720">
    <property type="entry name" value="NAD(P)-binding Rossmann-like Domain"/>
    <property type="match status" value="1"/>
</dbReference>
<comment type="caution">
    <text evidence="1">The sequence shown here is derived from an EMBL/GenBank/DDBJ whole genome shotgun (WGS) entry which is preliminary data.</text>
</comment>
<dbReference type="Proteomes" id="UP001211907">
    <property type="component" value="Unassembled WGS sequence"/>
</dbReference>
<keyword evidence="2" id="KW-1185">Reference proteome</keyword>
<evidence type="ECO:0000313" key="1">
    <source>
        <dbReference type="EMBL" id="KAJ3105416.1"/>
    </source>
</evidence>
<dbReference type="PANTHER" id="PTHR43205">
    <property type="entry name" value="PROSTAGLANDIN REDUCTASE"/>
    <property type="match status" value="1"/>
</dbReference>
<name>A0AAD5SVR5_9FUNG</name>
<dbReference type="AlphaFoldDB" id="A0AAD5SVR5"/>
<dbReference type="InterPro" id="IPR036291">
    <property type="entry name" value="NAD(P)-bd_dom_sf"/>
</dbReference>
<evidence type="ECO:0000313" key="2">
    <source>
        <dbReference type="Proteomes" id="UP001211907"/>
    </source>
</evidence>
<dbReference type="GO" id="GO:0016628">
    <property type="term" value="F:oxidoreductase activity, acting on the CH-CH group of donors, NAD or NADP as acceptor"/>
    <property type="evidence" value="ECO:0007669"/>
    <property type="project" value="InterPro"/>
</dbReference>
<organism evidence="1 2">
    <name type="scientific">Physocladia obscura</name>
    <dbReference type="NCBI Taxonomy" id="109957"/>
    <lineage>
        <taxon>Eukaryota</taxon>
        <taxon>Fungi</taxon>
        <taxon>Fungi incertae sedis</taxon>
        <taxon>Chytridiomycota</taxon>
        <taxon>Chytridiomycota incertae sedis</taxon>
        <taxon>Chytridiomycetes</taxon>
        <taxon>Chytridiales</taxon>
        <taxon>Chytriomycetaceae</taxon>
        <taxon>Physocladia</taxon>
    </lineage>
</organism>
<dbReference type="EMBL" id="JADGJH010002004">
    <property type="protein sequence ID" value="KAJ3105416.1"/>
    <property type="molecule type" value="Genomic_DNA"/>
</dbReference>
<dbReference type="InterPro" id="IPR045010">
    <property type="entry name" value="MDR_fam"/>
</dbReference>
<sequence>MLDEKVNHLVNNVGFDAAFNYNKHPICEKLAELCSSRINIYFENIGSETLRAVLMLMNMHECIPVCGMISQYDGVGYGVKNLLLAILKQIMLQDFLVSNFYADHHKTFLKWTFEHGLDGIFVYEQCGEIKNRDETAESSKWLN</sequence>
<gene>
    <name evidence="1" type="ORF">HK100_003900</name>
</gene>
<proteinExistence type="predicted"/>
<protein>
    <submittedName>
        <fullName evidence="1">Uncharacterized protein</fullName>
    </submittedName>
</protein>
<dbReference type="SUPFAM" id="SSF51735">
    <property type="entry name" value="NAD(P)-binding Rossmann-fold domains"/>
    <property type="match status" value="1"/>
</dbReference>
<feature type="non-terminal residue" evidence="1">
    <location>
        <position position="143"/>
    </location>
</feature>